<dbReference type="PROSITE" id="PS00107">
    <property type="entry name" value="PROTEIN_KINASE_ATP"/>
    <property type="match status" value="1"/>
</dbReference>
<comment type="catalytic activity">
    <reaction evidence="7">
        <text>L-threonyl-[protein] + ATP = O-phospho-L-threonyl-[protein] + ADP + H(+)</text>
        <dbReference type="Rhea" id="RHEA:46608"/>
        <dbReference type="Rhea" id="RHEA-COMP:11060"/>
        <dbReference type="Rhea" id="RHEA-COMP:11605"/>
        <dbReference type="ChEBI" id="CHEBI:15378"/>
        <dbReference type="ChEBI" id="CHEBI:30013"/>
        <dbReference type="ChEBI" id="CHEBI:30616"/>
        <dbReference type="ChEBI" id="CHEBI:61977"/>
        <dbReference type="ChEBI" id="CHEBI:456216"/>
        <dbReference type="EC" id="2.7.11.1"/>
    </reaction>
</comment>
<accession>A0A9P7K2G3</accession>
<evidence type="ECO:0000256" key="3">
    <source>
        <dbReference type="ARBA" id="ARBA00022679"/>
    </source>
</evidence>
<feature type="non-terminal residue" evidence="13">
    <location>
        <position position="226"/>
    </location>
</feature>
<name>A0A9P7K2G3_9AGAR</name>
<dbReference type="Proteomes" id="UP000775547">
    <property type="component" value="Unassembled WGS sequence"/>
</dbReference>
<gene>
    <name evidence="13" type="ORF">DXG03_005362</name>
</gene>
<dbReference type="Pfam" id="PF00069">
    <property type="entry name" value="Pkinase"/>
    <property type="match status" value="1"/>
</dbReference>
<feature type="binding site" evidence="9">
    <location>
        <position position="107"/>
    </location>
    <ligand>
        <name>ATP</name>
        <dbReference type="ChEBI" id="CHEBI:30616"/>
    </ligand>
</feature>
<evidence type="ECO:0000256" key="8">
    <source>
        <dbReference type="ARBA" id="ARBA00048679"/>
    </source>
</evidence>
<evidence type="ECO:0000256" key="7">
    <source>
        <dbReference type="ARBA" id="ARBA00047899"/>
    </source>
</evidence>
<dbReference type="EMBL" id="JABCKV010003223">
    <property type="protein sequence ID" value="KAG5635546.1"/>
    <property type="molecule type" value="Genomic_DNA"/>
</dbReference>
<dbReference type="PANTHER" id="PTHR24356:SF1">
    <property type="entry name" value="SERINE_THREONINE-PROTEIN KINASE GREATWALL"/>
    <property type="match status" value="1"/>
</dbReference>
<protein>
    <recommendedName>
        <fullName evidence="1">non-specific serine/threonine protein kinase</fullName>
        <ecNumber evidence="1">2.7.11.1</ecNumber>
    </recommendedName>
</protein>
<keyword evidence="14" id="KW-1185">Reference proteome</keyword>
<dbReference type="OrthoDB" id="68483at2759"/>
<sequence>VVDVTAVGSPVVTRMLLSPVPSPSPTIVAPEPAKVRGLAPTTINVEATVTPPPLPPCPEGASAPAPPTQGRQLNLDDLKLVKVLGKGSSGQVYLAKDKVTKERRAVKIVPHAKLMAHDIQGLMGEVTILRRLGSAPFLLSLDASFYDTHNFYFVMPLHPTDVESEIIRCEKLTKERSRFYFAEAYIALTYLHSEGIIHRDIKPANMLINHEGHIVICDFGLAHNFH</sequence>
<dbReference type="InterPro" id="IPR008271">
    <property type="entry name" value="Ser/Thr_kinase_AS"/>
</dbReference>
<evidence type="ECO:0000256" key="10">
    <source>
        <dbReference type="RuleBase" id="RU000304"/>
    </source>
</evidence>
<organism evidence="13 14">
    <name type="scientific">Asterophora parasitica</name>
    <dbReference type="NCBI Taxonomy" id="117018"/>
    <lineage>
        <taxon>Eukaryota</taxon>
        <taxon>Fungi</taxon>
        <taxon>Dikarya</taxon>
        <taxon>Basidiomycota</taxon>
        <taxon>Agaricomycotina</taxon>
        <taxon>Agaricomycetes</taxon>
        <taxon>Agaricomycetidae</taxon>
        <taxon>Agaricales</taxon>
        <taxon>Tricholomatineae</taxon>
        <taxon>Lyophyllaceae</taxon>
        <taxon>Asterophora</taxon>
    </lineage>
</organism>
<dbReference type="GO" id="GO:0005524">
    <property type="term" value="F:ATP binding"/>
    <property type="evidence" value="ECO:0007669"/>
    <property type="project" value="UniProtKB-UniRule"/>
</dbReference>
<dbReference type="Gene3D" id="1.10.510.10">
    <property type="entry name" value="Transferase(Phosphotransferase) domain 1"/>
    <property type="match status" value="1"/>
</dbReference>
<dbReference type="Gene3D" id="3.30.200.20">
    <property type="entry name" value="Phosphorylase Kinase, domain 1"/>
    <property type="match status" value="1"/>
</dbReference>
<dbReference type="InterPro" id="IPR011009">
    <property type="entry name" value="Kinase-like_dom_sf"/>
</dbReference>
<evidence type="ECO:0000256" key="6">
    <source>
        <dbReference type="ARBA" id="ARBA00022840"/>
    </source>
</evidence>
<dbReference type="GO" id="GO:0035556">
    <property type="term" value="P:intracellular signal transduction"/>
    <property type="evidence" value="ECO:0007669"/>
    <property type="project" value="TreeGrafter"/>
</dbReference>
<dbReference type="InterPro" id="IPR050236">
    <property type="entry name" value="Ser_Thr_kinase_AGC"/>
</dbReference>
<dbReference type="AlphaFoldDB" id="A0A9P7K2G3"/>
<evidence type="ECO:0000256" key="2">
    <source>
        <dbReference type="ARBA" id="ARBA00022527"/>
    </source>
</evidence>
<keyword evidence="2 10" id="KW-0723">Serine/threonine-protein kinase</keyword>
<evidence type="ECO:0000313" key="14">
    <source>
        <dbReference type="Proteomes" id="UP000775547"/>
    </source>
</evidence>
<evidence type="ECO:0000259" key="12">
    <source>
        <dbReference type="PROSITE" id="PS50011"/>
    </source>
</evidence>
<comment type="catalytic activity">
    <reaction evidence="8">
        <text>L-seryl-[protein] + ATP = O-phospho-L-seryl-[protein] + ADP + H(+)</text>
        <dbReference type="Rhea" id="RHEA:17989"/>
        <dbReference type="Rhea" id="RHEA-COMP:9863"/>
        <dbReference type="Rhea" id="RHEA-COMP:11604"/>
        <dbReference type="ChEBI" id="CHEBI:15378"/>
        <dbReference type="ChEBI" id="CHEBI:29999"/>
        <dbReference type="ChEBI" id="CHEBI:30616"/>
        <dbReference type="ChEBI" id="CHEBI:83421"/>
        <dbReference type="ChEBI" id="CHEBI:456216"/>
        <dbReference type="EC" id="2.7.11.1"/>
    </reaction>
</comment>
<dbReference type="SUPFAM" id="SSF56112">
    <property type="entry name" value="Protein kinase-like (PK-like)"/>
    <property type="match status" value="1"/>
</dbReference>
<keyword evidence="6 9" id="KW-0067">ATP-binding</keyword>
<dbReference type="InterPro" id="IPR017441">
    <property type="entry name" value="Protein_kinase_ATP_BS"/>
</dbReference>
<feature type="region of interest" description="Disordered" evidence="11">
    <location>
        <begin position="47"/>
        <end position="71"/>
    </location>
</feature>
<evidence type="ECO:0000256" key="4">
    <source>
        <dbReference type="ARBA" id="ARBA00022741"/>
    </source>
</evidence>
<evidence type="ECO:0000256" key="1">
    <source>
        <dbReference type="ARBA" id="ARBA00012513"/>
    </source>
</evidence>
<keyword evidence="4 9" id="KW-0547">Nucleotide-binding</keyword>
<keyword evidence="5" id="KW-0418">Kinase</keyword>
<reference evidence="13" key="2">
    <citation type="submission" date="2021-10" db="EMBL/GenBank/DDBJ databases">
        <title>Phylogenomics reveals ancestral predisposition of the termite-cultivated fungus Termitomyces towards a domesticated lifestyle.</title>
        <authorList>
            <person name="Auxier B."/>
            <person name="Grum-Grzhimaylo A."/>
            <person name="Cardenas M.E."/>
            <person name="Lodge J.D."/>
            <person name="Laessoe T."/>
            <person name="Pedersen O."/>
            <person name="Smith M.E."/>
            <person name="Kuyper T.W."/>
            <person name="Franco-Molano E.A."/>
            <person name="Baroni T.J."/>
            <person name="Aanen D.K."/>
        </authorList>
    </citation>
    <scope>NUCLEOTIDE SEQUENCE</scope>
    <source>
        <strain evidence="13">AP01</strain>
        <tissue evidence="13">Mycelium</tissue>
    </source>
</reference>
<evidence type="ECO:0000256" key="11">
    <source>
        <dbReference type="SAM" id="MobiDB-lite"/>
    </source>
</evidence>
<dbReference type="PANTHER" id="PTHR24356">
    <property type="entry name" value="SERINE/THREONINE-PROTEIN KINASE"/>
    <property type="match status" value="1"/>
</dbReference>
<dbReference type="EC" id="2.7.11.1" evidence="1"/>
<evidence type="ECO:0000256" key="5">
    <source>
        <dbReference type="ARBA" id="ARBA00022777"/>
    </source>
</evidence>
<dbReference type="SMART" id="SM00220">
    <property type="entry name" value="S_TKc"/>
    <property type="match status" value="1"/>
</dbReference>
<dbReference type="InterPro" id="IPR000719">
    <property type="entry name" value="Prot_kinase_dom"/>
</dbReference>
<keyword evidence="3" id="KW-0808">Transferase</keyword>
<dbReference type="GO" id="GO:0004674">
    <property type="term" value="F:protein serine/threonine kinase activity"/>
    <property type="evidence" value="ECO:0007669"/>
    <property type="project" value="UniProtKB-KW"/>
</dbReference>
<feature type="non-terminal residue" evidence="13">
    <location>
        <position position="1"/>
    </location>
</feature>
<comment type="caution">
    <text evidence="13">The sequence shown here is derived from an EMBL/GenBank/DDBJ whole genome shotgun (WGS) entry which is preliminary data.</text>
</comment>
<evidence type="ECO:0000256" key="9">
    <source>
        <dbReference type="PROSITE-ProRule" id="PRU10141"/>
    </source>
</evidence>
<dbReference type="PROSITE" id="PS00108">
    <property type="entry name" value="PROTEIN_KINASE_ST"/>
    <property type="match status" value="1"/>
</dbReference>
<reference evidence="13" key="1">
    <citation type="submission" date="2020-07" db="EMBL/GenBank/DDBJ databases">
        <authorList>
            <person name="Nieuwenhuis M."/>
            <person name="Van De Peppel L.J.J."/>
        </authorList>
    </citation>
    <scope>NUCLEOTIDE SEQUENCE</scope>
    <source>
        <strain evidence="13">AP01</strain>
        <tissue evidence="13">Mycelium</tissue>
    </source>
</reference>
<dbReference type="PROSITE" id="PS50011">
    <property type="entry name" value="PROTEIN_KINASE_DOM"/>
    <property type="match status" value="1"/>
</dbReference>
<comment type="similarity">
    <text evidence="10">Belongs to the protein kinase superfamily.</text>
</comment>
<proteinExistence type="inferred from homology"/>
<evidence type="ECO:0000313" key="13">
    <source>
        <dbReference type="EMBL" id="KAG5635546.1"/>
    </source>
</evidence>
<feature type="domain" description="Protein kinase" evidence="12">
    <location>
        <begin position="78"/>
        <end position="226"/>
    </location>
</feature>